<name>A0A0K0XZ62_9GAMM</name>
<dbReference type="Gene3D" id="2.40.70.10">
    <property type="entry name" value="Acid Proteases"/>
    <property type="match status" value="1"/>
</dbReference>
<proteinExistence type="predicted"/>
<dbReference type="AlphaFoldDB" id="A0A0K0XZ62"/>
<keyword evidence="1" id="KW-0378">Hydrolase</keyword>
<dbReference type="SUPFAM" id="SSF50630">
    <property type="entry name" value="Acid proteases"/>
    <property type="match status" value="1"/>
</dbReference>
<dbReference type="RefSeq" id="WP_049726493.1">
    <property type="nucleotide sequence ID" value="NZ_CP012154.1"/>
</dbReference>
<dbReference type="InterPro" id="IPR021109">
    <property type="entry name" value="Peptidase_aspartic_dom_sf"/>
</dbReference>
<dbReference type="STRING" id="1579979.WM2015_2616"/>
<dbReference type="CDD" id="cd05483">
    <property type="entry name" value="retropepsin_like_bacteria"/>
    <property type="match status" value="1"/>
</dbReference>
<dbReference type="GO" id="GO:0004190">
    <property type="term" value="F:aspartic-type endopeptidase activity"/>
    <property type="evidence" value="ECO:0007669"/>
    <property type="project" value="InterPro"/>
</dbReference>
<dbReference type="EMBL" id="CP012154">
    <property type="protein sequence ID" value="AKS42974.1"/>
    <property type="molecule type" value="Genomic_DNA"/>
</dbReference>
<dbReference type="Pfam" id="PF13975">
    <property type="entry name" value="gag-asp_proteas"/>
    <property type="match status" value="1"/>
</dbReference>
<dbReference type="Proteomes" id="UP000066624">
    <property type="component" value="Chromosome"/>
</dbReference>
<dbReference type="GO" id="GO:0006508">
    <property type="term" value="P:proteolysis"/>
    <property type="evidence" value="ECO:0007669"/>
    <property type="project" value="UniProtKB-KW"/>
</dbReference>
<accession>A0A0K0XZ62</accession>
<dbReference type="OrthoDB" id="185963at2"/>
<dbReference type="InterPro" id="IPR001969">
    <property type="entry name" value="Aspartic_peptidase_AS"/>
</dbReference>
<protein>
    <submittedName>
        <fullName evidence="1">Aspartyl protease</fullName>
    </submittedName>
</protein>
<sequence>MSDSTRQTGFGMMLVAALAMLGGLTWFFSDRLEQRSNPNRVVESERVGDRIDITLRADRQGHYVATGEINRTEVTFLVDTGATLVSVPEELADQLGLERQAPIGLQTAAGPVQGYLTRLDEVRLGDIVQRDVRAAINPGRHDTVLLGMSFLRDLELVHRDGELTLRTASLGTSD</sequence>
<gene>
    <name evidence="1" type="ORF">WM2015_2616</name>
</gene>
<evidence type="ECO:0000313" key="1">
    <source>
        <dbReference type="EMBL" id="AKS42974.1"/>
    </source>
</evidence>
<organism evidence="1 2">
    <name type="scientific">Wenzhouxiangella marina</name>
    <dbReference type="NCBI Taxonomy" id="1579979"/>
    <lineage>
        <taxon>Bacteria</taxon>
        <taxon>Pseudomonadati</taxon>
        <taxon>Pseudomonadota</taxon>
        <taxon>Gammaproteobacteria</taxon>
        <taxon>Chromatiales</taxon>
        <taxon>Wenzhouxiangellaceae</taxon>
        <taxon>Wenzhouxiangella</taxon>
    </lineage>
</organism>
<evidence type="ECO:0000313" key="2">
    <source>
        <dbReference type="Proteomes" id="UP000066624"/>
    </source>
</evidence>
<reference evidence="1 2" key="1">
    <citation type="submission" date="2015-07" db="EMBL/GenBank/DDBJ databases">
        <authorList>
            <person name="Noorani M."/>
        </authorList>
    </citation>
    <scope>NUCLEOTIDE SEQUENCE [LARGE SCALE GENOMIC DNA]</scope>
    <source>
        <strain evidence="1 2">KCTC 42284</strain>
    </source>
</reference>
<dbReference type="NCBIfam" id="TIGR02281">
    <property type="entry name" value="clan_AA_DTGA"/>
    <property type="match status" value="1"/>
</dbReference>
<dbReference type="InterPro" id="IPR034122">
    <property type="entry name" value="Retropepsin-like_bacterial"/>
</dbReference>
<dbReference type="PROSITE" id="PS00141">
    <property type="entry name" value="ASP_PROTEASE"/>
    <property type="match status" value="1"/>
</dbReference>
<dbReference type="KEGG" id="wma:WM2015_2616"/>
<keyword evidence="1" id="KW-0645">Protease</keyword>
<keyword evidence="2" id="KW-1185">Reference proteome</keyword>
<dbReference type="InterPro" id="IPR011969">
    <property type="entry name" value="Clan_AA_Asp_peptidase_C"/>
</dbReference>